<feature type="transmembrane region" description="Helical" evidence="1">
    <location>
        <begin position="163"/>
        <end position="180"/>
    </location>
</feature>
<keyword evidence="1" id="KW-0472">Membrane</keyword>
<feature type="transmembrane region" description="Helical" evidence="1">
    <location>
        <begin position="20"/>
        <end position="42"/>
    </location>
</feature>
<reference evidence="3" key="1">
    <citation type="submission" date="2018-06" db="EMBL/GenBank/DDBJ databases">
        <authorList>
            <person name="Zhirakovskaya E."/>
        </authorList>
    </citation>
    <scope>NUCLEOTIDE SEQUENCE</scope>
</reference>
<evidence type="ECO:0000313" key="3">
    <source>
        <dbReference type="EMBL" id="VAW39956.1"/>
    </source>
</evidence>
<dbReference type="InterPro" id="IPR005797">
    <property type="entry name" value="Cyt_b/b6_N"/>
</dbReference>
<sequence length="289" mass="32612">MISQAVKRPFGLLKQKALAVNWGGQALISLYISILSGLVIALQYNTAEPFYSTATIEIIVPYGDFWRSLHYYSSQAFMLLLLCHLAAAIWENNHYYSRLAWVRLTLSVPVALLLLFTGYILRNDATGAAAGAIAEHITLSIPLIGRWLNDIFLAITANGLRRVYVNHLIGLIVLGGYCVWPHLRRYTSRWRDHLPLILLFLLLATLLLAPMEPDKFGLLHIAGPWFFLGLQELLRTVQPFWAGVVFPAAIVVALLTLPREGRERSLYLIFIGLWFAIYTVLSVISYSRT</sequence>
<keyword evidence="1" id="KW-1133">Transmembrane helix</keyword>
<proteinExistence type="predicted"/>
<dbReference type="InterPro" id="IPR016174">
    <property type="entry name" value="Di-haem_cyt_TM"/>
</dbReference>
<protein>
    <recommendedName>
        <fullName evidence="2">Cytochrome b/b6 N-terminal region profile domain-containing protein</fullName>
    </recommendedName>
</protein>
<dbReference type="Pfam" id="PF00033">
    <property type="entry name" value="Cytochrome_B"/>
    <property type="match status" value="1"/>
</dbReference>
<gene>
    <name evidence="3" type="ORF">MNBD_DELTA04-320</name>
</gene>
<keyword evidence="1" id="KW-0812">Transmembrane</keyword>
<evidence type="ECO:0000256" key="1">
    <source>
        <dbReference type="SAM" id="Phobius"/>
    </source>
</evidence>
<dbReference type="PANTHER" id="PTHR19271:SF16">
    <property type="entry name" value="CYTOCHROME B"/>
    <property type="match status" value="1"/>
</dbReference>
<dbReference type="AlphaFoldDB" id="A0A3B0W5Q6"/>
<name>A0A3B0W5Q6_9ZZZZ</name>
<feature type="domain" description="Cytochrome b/b6 N-terminal region profile" evidence="2">
    <location>
        <begin position="1"/>
        <end position="228"/>
    </location>
</feature>
<dbReference type="EMBL" id="UOEY01000092">
    <property type="protein sequence ID" value="VAW39956.1"/>
    <property type="molecule type" value="Genomic_DNA"/>
</dbReference>
<dbReference type="GO" id="GO:0016491">
    <property type="term" value="F:oxidoreductase activity"/>
    <property type="evidence" value="ECO:0007669"/>
    <property type="project" value="InterPro"/>
</dbReference>
<dbReference type="SUPFAM" id="SSF81648">
    <property type="entry name" value="a domain/subunit of cytochrome bc1 complex (Ubiquinol-cytochrome c reductase)"/>
    <property type="match status" value="1"/>
</dbReference>
<dbReference type="Gene3D" id="1.20.810.10">
    <property type="entry name" value="Cytochrome Bc1 Complex, Chain C"/>
    <property type="match status" value="2"/>
</dbReference>
<dbReference type="InterPro" id="IPR027387">
    <property type="entry name" value="Cytb/b6-like_sf"/>
</dbReference>
<dbReference type="PANTHER" id="PTHR19271">
    <property type="entry name" value="CYTOCHROME B"/>
    <property type="match status" value="1"/>
</dbReference>
<feature type="transmembrane region" description="Helical" evidence="1">
    <location>
        <begin position="265"/>
        <end position="286"/>
    </location>
</feature>
<feature type="transmembrane region" description="Helical" evidence="1">
    <location>
        <begin position="192"/>
        <end position="211"/>
    </location>
</feature>
<feature type="transmembrane region" description="Helical" evidence="1">
    <location>
        <begin position="69"/>
        <end position="89"/>
    </location>
</feature>
<organism evidence="3">
    <name type="scientific">hydrothermal vent metagenome</name>
    <dbReference type="NCBI Taxonomy" id="652676"/>
    <lineage>
        <taxon>unclassified sequences</taxon>
        <taxon>metagenomes</taxon>
        <taxon>ecological metagenomes</taxon>
    </lineage>
</organism>
<dbReference type="GO" id="GO:0009055">
    <property type="term" value="F:electron transfer activity"/>
    <property type="evidence" value="ECO:0007669"/>
    <property type="project" value="InterPro"/>
</dbReference>
<feature type="transmembrane region" description="Helical" evidence="1">
    <location>
        <begin position="240"/>
        <end position="258"/>
    </location>
</feature>
<accession>A0A3B0W5Q6</accession>
<evidence type="ECO:0000259" key="2">
    <source>
        <dbReference type="PROSITE" id="PS51002"/>
    </source>
</evidence>
<dbReference type="SUPFAM" id="SSF81342">
    <property type="entry name" value="Transmembrane di-heme cytochromes"/>
    <property type="match status" value="1"/>
</dbReference>
<feature type="transmembrane region" description="Helical" evidence="1">
    <location>
        <begin position="101"/>
        <end position="121"/>
    </location>
</feature>
<dbReference type="PROSITE" id="PS51002">
    <property type="entry name" value="CYTB_NTER"/>
    <property type="match status" value="1"/>
</dbReference>
<dbReference type="GO" id="GO:0016020">
    <property type="term" value="C:membrane"/>
    <property type="evidence" value="ECO:0007669"/>
    <property type="project" value="InterPro"/>
</dbReference>
<dbReference type="GO" id="GO:0022904">
    <property type="term" value="P:respiratory electron transport chain"/>
    <property type="evidence" value="ECO:0007669"/>
    <property type="project" value="InterPro"/>
</dbReference>
<dbReference type="InterPro" id="IPR036150">
    <property type="entry name" value="Cyt_b/b6_C_sf"/>
</dbReference>